<dbReference type="InterPro" id="IPR011889">
    <property type="entry name" value="Liste_lipo_26"/>
</dbReference>
<gene>
    <name evidence="1" type="ORF">TrST_g6560</name>
</gene>
<dbReference type="InterPro" id="IPR005046">
    <property type="entry name" value="DUF285"/>
</dbReference>
<name>A0A9W7ECK5_9STRA</name>
<evidence type="ECO:0000313" key="2">
    <source>
        <dbReference type="Proteomes" id="UP001165085"/>
    </source>
</evidence>
<dbReference type="OrthoDB" id="198852at2759"/>
<dbReference type="Proteomes" id="UP001165085">
    <property type="component" value="Unassembled WGS sequence"/>
</dbReference>
<reference evidence="2" key="1">
    <citation type="journal article" date="2023" name="Commun. Biol.">
        <title>Genome analysis of Parmales, the sister group of diatoms, reveals the evolutionary specialization of diatoms from phago-mixotrophs to photoautotrophs.</title>
        <authorList>
            <person name="Ban H."/>
            <person name="Sato S."/>
            <person name="Yoshikawa S."/>
            <person name="Yamada K."/>
            <person name="Nakamura Y."/>
            <person name="Ichinomiya M."/>
            <person name="Sato N."/>
            <person name="Blanc-Mathieu R."/>
            <person name="Endo H."/>
            <person name="Kuwata A."/>
            <person name="Ogata H."/>
        </authorList>
    </citation>
    <scope>NUCLEOTIDE SEQUENCE [LARGE SCALE GENOMIC DNA]</scope>
    <source>
        <strain evidence="2">NIES 3701</strain>
    </source>
</reference>
<evidence type="ECO:0008006" key="3">
    <source>
        <dbReference type="Google" id="ProtNLM"/>
    </source>
</evidence>
<organism evidence="1 2">
    <name type="scientific">Triparma strigata</name>
    <dbReference type="NCBI Taxonomy" id="1606541"/>
    <lineage>
        <taxon>Eukaryota</taxon>
        <taxon>Sar</taxon>
        <taxon>Stramenopiles</taxon>
        <taxon>Ochrophyta</taxon>
        <taxon>Bolidophyceae</taxon>
        <taxon>Parmales</taxon>
        <taxon>Triparmaceae</taxon>
        <taxon>Triparma</taxon>
    </lineage>
</organism>
<accession>A0A9W7ECK5</accession>
<dbReference type="AlphaFoldDB" id="A0A9W7ECK5"/>
<proteinExistence type="predicted"/>
<dbReference type="EMBL" id="BRXY01000196">
    <property type="protein sequence ID" value="GMH76369.1"/>
    <property type="molecule type" value="Genomic_DNA"/>
</dbReference>
<dbReference type="Pfam" id="PF03382">
    <property type="entry name" value="DUF285"/>
    <property type="match status" value="1"/>
</dbReference>
<keyword evidence="2" id="KW-1185">Reference proteome</keyword>
<dbReference type="NCBIfam" id="TIGR02167">
    <property type="entry name" value="Liste_lipo_26"/>
    <property type="match status" value="2"/>
</dbReference>
<sequence>MQSSDEVVVSNQLTHNFYNNTNASDRDLWFLQGSVDNSTSQETFTPAYSSALKASLDDNFISYSDDADEAALVSLLSETLGIRSRIPSLNSDVQGYIVSFLSGYDSLHVATQLARSFRLRAKPRLEAMLKRSDADIKVAAKAWCEDVEAAREIYGPISIWNTSEVTDMRQLFCADDEYAGYEEAEHFDEDITRWDVSNVEDMGDMFHGAELFNCNLSSWNVEKVTNMVGMFAGAKKFDKSTIKSWELNGKDTLDMLGNWEEDMGYGEGTRKL</sequence>
<evidence type="ECO:0000313" key="1">
    <source>
        <dbReference type="EMBL" id="GMH76369.1"/>
    </source>
</evidence>
<protein>
    <recommendedName>
        <fullName evidence="3">BspA family leucine-rich repeat surface protein</fullName>
    </recommendedName>
</protein>
<comment type="caution">
    <text evidence="1">The sequence shown here is derived from an EMBL/GenBank/DDBJ whole genome shotgun (WGS) entry which is preliminary data.</text>
</comment>